<comment type="caution">
    <text evidence="1">The sequence shown here is derived from an EMBL/GenBank/DDBJ whole genome shotgun (WGS) entry which is preliminary data.</text>
</comment>
<accession>A0ABX0LL20</accession>
<dbReference type="InterPro" id="IPR053165">
    <property type="entry name" value="HSI-I_assembly_Hcp1"/>
</dbReference>
<protein>
    <submittedName>
        <fullName evidence="1">Type VI secretion system tube protein Hcp</fullName>
    </submittedName>
</protein>
<dbReference type="EMBL" id="VUYU01000004">
    <property type="protein sequence ID" value="NHZ33460.1"/>
    <property type="molecule type" value="Genomic_DNA"/>
</dbReference>
<dbReference type="Proteomes" id="UP000785613">
    <property type="component" value="Unassembled WGS sequence"/>
</dbReference>
<dbReference type="NCBIfam" id="TIGR03344">
    <property type="entry name" value="VI_effect_Hcp1"/>
    <property type="match status" value="1"/>
</dbReference>
<evidence type="ECO:0000313" key="1">
    <source>
        <dbReference type="EMBL" id="NHZ33460.1"/>
    </source>
</evidence>
<name>A0ABX0LL20_9BURK</name>
<dbReference type="RefSeq" id="WP_166884347.1">
    <property type="nucleotide sequence ID" value="NZ_VUYU01000004.1"/>
</dbReference>
<dbReference type="Gene3D" id="2.30.110.20">
    <property type="entry name" value="Hcp1-like"/>
    <property type="match status" value="1"/>
</dbReference>
<dbReference type="PANTHER" id="PTHR36152">
    <property type="entry name" value="CYTOPLASMIC PROTEIN-RELATED"/>
    <property type="match status" value="1"/>
</dbReference>
<reference evidence="1 2" key="1">
    <citation type="submission" date="2019-09" db="EMBL/GenBank/DDBJ databases">
        <title>Taxonomy of Antarctic Massilia spp.: description of Massilia rubra sp. nov., Massilia aquatica sp. nov., Massilia mucilaginosa sp. nov., Massilia frigida sp. nov. isolated from streams, lakes and regoliths.</title>
        <authorList>
            <person name="Holochova P."/>
            <person name="Sedlacek I."/>
            <person name="Kralova S."/>
            <person name="Maslanova I."/>
            <person name="Busse H.-J."/>
            <person name="Stankova E."/>
            <person name="Vrbovska V."/>
            <person name="Kovarovic V."/>
            <person name="Bartak M."/>
            <person name="Svec P."/>
            <person name="Pantucek R."/>
        </authorList>
    </citation>
    <scope>NUCLEOTIDE SEQUENCE [LARGE SCALE GENOMIC DNA]</scope>
    <source>
        <strain evidence="1 2">CCM 8692</strain>
    </source>
</reference>
<organism evidence="1 2">
    <name type="scientific">Massilia rubra</name>
    <dbReference type="NCBI Taxonomy" id="2607910"/>
    <lineage>
        <taxon>Bacteria</taxon>
        <taxon>Pseudomonadati</taxon>
        <taxon>Pseudomonadota</taxon>
        <taxon>Betaproteobacteria</taxon>
        <taxon>Burkholderiales</taxon>
        <taxon>Oxalobacteraceae</taxon>
        <taxon>Telluria group</taxon>
        <taxon>Massilia</taxon>
    </lineage>
</organism>
<dbReference type="SUPFAM" id="SSF141452">
    <property type="entry name" value="Hcp1-like"/>
    <property type="match status" value="1"/>
</dbReference>
<sequence>MATDVYMQLDGIKGESTDAGHKDWIEVSRVTWSVFQPGASTASTAGGMTTGRAELSDLSFKKLADMASPILQQHCAMGKTIPKASFQFMRADGDGKPVNYYTVDLENVIVSSVTPDSGDSGIVIEYVHLAYSKMKWKYTRQGIKGGPEGNSAGGWDCAANRCA</sequence>
<proteinExistence type="predicted"/>
<dbReference type="Pfam" id="PF05638">
    <property type="entry name" value="T6SS_HCP"/>
    <property type="match status" value="1"/>
</dbReference>
<dbReference type="InterPro" id="IPR008514">
    <property type="entry name" value="T6SS_Hcp"/>
</dbReference>
<keyword evidence="2" id="KW-1185">Reference proteome</keyword>
<dbReference type="InterPro" id="IPR036624">
    <property type="entry name" value="Hcp1-lik_sf"/>
</dbReference>
<gene>
    <name evidence="1" type="ORF">F0185_07625</name>
</gene>
<evidence type="ECO:0000313" key="2">
    <source>
        <dbReference type="Proteomes" id="UP000785613"/>
    </source>
</evidence>
<dbReference type="PANTHER" id="PTHR36152:SF5">
    <property type="entry name" value="PROTEIN HCP1"/>
    <property type="match status" value="1"/>
</dbReference>